<evidence type="ECO:0000313" key="2">
    <source>
        <dbReference type="Proteomes" id="UP001187192"/>
    </source>
</evidence>
<organism evidence="1 2">
    <name type="scientific">Ficus carica</name>
    <name type="common">Common fig</name>
    <dbReference type="NCBI Taxonomy" id="3494"/>
    <lineage>
        <taxon>Eukaryota</taxon>
        <taxon>Viridiplantae</taxon>
        <taxon>Streptophyta</taxon>
        <taxon>Embryophyta</taxon>
        <taxon>Tracheophyta</taxon>
        <taxon>Spermatophyta</taxon>
        <taxon>Magnoliopsida</taxon>
        <taxon>eudicotyledons</taxon>
        <taxon>Gunneridae</taxon>
        <taxon>Pentapetalae</taxon>
        <taxon>rosids</taxon>
        <taxon>fabids</taxon>
        <taxon>Rosales</taxon>
        <taxon>Moraceae</taxon>
        <taxon>Ficeae</taxon>
        <taxon>Ficus</taxon>
    </lineage>
</organism>
<dbReference type="AlphaFoldDB" id="A0AA87ZZD4"/>
<gene>
    <name evidence="1" type="ORF">TIFTF001_015858</name>
</gene>
<dbReference type="Gramene" id="FCD_00009349-RA">
    <property type="protein sequence ID" value="FCD_00009349-RA:cds"/>
    <property type="gene ID" value="FCD_00009349"/>
</dbReference>
<keyword evidence="2" id="KW-1185">Reference proteome</keyword>
<accession>A0AA87ZZD4</accession>
<evidence type="ECO:0000313" key="1">
    <source>
        <dbReference type="EMBL" id="GMN46664.1"/>
    </source>
</evidence>
<comment type="caution">
    <text evidence="1">The sequence shown here is derived from an EMBL/GenBank/DDBJ whole genome shotgun (WGS) entry which is preliminary data.</text>
</comment>
<dbReference type="EMBL" id="BTGU01000023">
    <property type="protein sequence ID" value="GMN46664.1"/>
    <property type="molecule type" value="Genomic_DNA"/>
</dbReference>
<dbReference type="Proteomes" id="UP001187192">
    <property type="component" value="Unassembled WGS sequence"/>
</dbReference>
<sequence length="48" mass="5372">MTHFKSLDLERTPSPPLETFVPVSLWVARDGTVPDRRGRRSSGTMEGT</sequence>
<name>A0AA87ZZD4_FICCA</name>
<protein>
    <submittedName>
        <fullName evidence="1">Uncharacterized protein</fullName>
    </submittedName>
</protein>
<proteinExistence type="predicted"/>
<reference evidence="1" key="1">
    <citation type="submission" date="2023-07" db="EMBL/GenBank/DDBJ databases">
        <title>draft genome sequence of fig (Ficus carica).</title>
        <authorList>
            <person name="Takahashi T."/>
            <person name="Nishimura K."/>
        </authorList>
    </citation>
    <scope>NUCLEOTIDE SEQUENCE</scope>
</reference>